<dbReference type="Pfam" id="PF13673">
    <property type="entry name" value="Acetyltransf_10"/>
    <property type="match status" value="1"/>
</dbReference>
<dbReference type="InterPro" id="IPR000182">
    <property type="entry name" value="GNAT_dom"/>
</dbReference>
<dbReference type="Proteomes" id="UP000521017">
    <property type="component" value="Unassembled WGS sequence"/>
</dbReference>
<evidence type="ECO:0000259" key="3">
    <source>
        <dbReference type="PROSITE" id="PS51186"/>
    </source>
</evidence>
<evidence type="ECO:0000313" key="5">
    <source>
        <dbReference type="Proteomes" id="UP000521017"/>
    </source>
</evidence>
<evidence type="ECO:0000313" key="4">
    <source>
        <dbReference type="EMBL" id="MBB6502998.1"/>
    </source>
</evidence>
<dbReference type="GO" id="GO:0016747">
    <property type="term" value="F:acyltransferase activity, transferring groups other than amino-acyl groups"/>
    <property type="evidence" value="ECO:0007669"/>
    <property type="project" value="InterPro"/>
</dbReference>
<organism evidence="4 5">
    <name type="scientific">Pedobacter cryoconitis</name>
    <dbReference type="NCBI Taxonomy" id="188932"/>
    <lineage>
        <taxon>Bacteria</taxon>
        <taxon>Pseudomonadati</taxon>
        <taxon>Bacteroidota</taxon>
        <taxon>Sphingobacteriia</taxon>
        <taxon>Sphingobacteriales</taxon>
        <taxon>Sphingobacteriaceae</taxon>
        <taxon>Pedobacter</taxon>
    </lineage>
</organism>
<keyword evidence="1 4" id="KW-0808">Transferase</keyword>
<dbReference type="InterPro" id="IPR016181">
    <property type="entry name" value="Acyl_CoA_acyltransferase"/>
</dbReference>
<dbReference type="RefSeq" id="WP_184629237.1">
    <property type="nucleotide sequence ID" value="NZ_JACHCC010000018.1"/>
</dbReference>
<evidence type="ECO:0000256" key="1">
    <source>
        <dbReference type="ARBA" id="ARBA00022679"/>
    </source>
</evidence>
<name>A0A7X0MMZ8_9SPHI</name>
<proteinExistence type="predicted"/>
<dbReference type="Gene3D" id="3.40.630.30">
    <property type="match status" value="1"/>
</dbReference>
<gene>
    <name evidence="4" type="ORF">HDF25_005184</name>
</gene>
<feature type="domain" description="N-acetyltransferase" evidence="3">
    <location>
        <begin position="5"/>
        <end position="179"/>
    </location>
</feature>
<dbReference type="SUPFAM" id="SSF55729">
    <property type="entry name" value="Acyl-CoA N-acyltransferases (Nat)"/>
    <property type="match status" value="1"/>
</dbReference>
<dbReference type="EMBL" id="JACHCC010000018">
    <property type="protein sequence ID" value="MBB6502998.1"/>
    <property type="molecule type" value="Genomic_DNA"/>
</dbReference>
<evidence type="ECO:0000256" key="2">
    <source>
        <dbReference type="ARBA" id="ARBA00023315"/>
    </source>
</evidence>
<dbReference type="PANTHER" id="PTHR43420:SF12">
    <property type="entry name" value="N-ACETYLTRANSFERASE DOMAIN-CONTAINING PROTEIN"/>
    <property type="match status" value="1"/>
</dbReference>
<dbReference type="AlphaFoldDB" id="A0A7X0MMZ8"/>
<protein>
    <submittedName>
        <fullName evidence="4">GNAT superfamily N-acetyltransferase</fullName>
    </submittedName>
</protein>
<dbReference type="InterPro" id="IPR050680">
    <property type="entry name" value="YpeA/RimI_acetyltransf"/>
</dbReference>
<accession>A0A7X0MMZ8</accession>
<keyword evidence="2" id="KW-0012">Acyltransferase</keyword>
<dbReference type="CDD" id="cd04301">
    <property type="entry name" value="NAT_SF"/>
    <property type="match status" value="1"/>
</dbReference>
<dbReference type="PANTHER" id="PTHR43420">
    <property type="entry name" value="ACETYLTRANSFERASE"/>
    <property type="match status" value="1"/>
</dbReference>
<sequence length="184" mass="20923">MKKEIIYQPMTIAMADLLGHIDRSEFIDATFQLKEGKLEELPAELDSLGWNTGELKQIQQQYKQELNQGGMAFGAFQEELLVGFGVLGNRFMAEKQDHLHVDLMYVSANFRRQGIGTVLLNMISAEAKKRGAAYLYISSAETKSAVTFYQKNGSLLTEKVDEELYHKEPEDIHMIINLNMFPDI</sequence>
<comment type="caution">
    <text evidence="4">The sequence shown here is derived from an EMBL/GenBank/DDBJ whole genome shotgun (WGS) entry which is preliminary data.</text>
</comment>
<reference evidence="4 5" key="1">
    <citation type="submission" date="2020-08" db="EMBL/GenBank/DDBJ databases">
        <title>Genomic Encyclopedia of Type Strains, Phase IV (KMG-V): Genome sequencing to study the core and pangenomes of soil and plant-associated prokaryotes.</title>
        <authorList>
            <person name="Whitman W."/>
        </authorList>
    </citation>
    <scope>NUCLEOTIDE SEQUENCE [LARGE SCALE GENOMIC DNA]</scope>
    <source>
        <strain evidence="4 5">M2T3</strain>
    </source>
</reference>
<dbReference type="PROSITE" id="PS51186">
    <property type="entry name" value="GNAT"/>
    <property type="match status" value="1"/>
</dbReference>